<name>A0ABV7VL61_9PROT</name>
<protein>
    <submittedName>
        <fullName evidence="1">Uncharacterized protein</fullName>
    </submittedName>
</protein>
<dbReference type="RefSeq" id="WP_379729031.1">
    <property type="nucleotide sequence ID" value="NZ_JBHRYJ010000004.1"/>
</dbReference>
<gene>
    <name evidence="1" type="ORF">ACFOOQ_18175</name>
</gene>
<proteinExistence type="predicted"/>
<reference evidence="2" key="1">
    <citation type="journal article" date="2019" name="Int. J. Syst. Evol. Microbiol.">
        <title>The Global Catalogue of Microorganisms (GCM) 10K type strain sequencing project: providing services to taxonomists for standard genome sequencing and annotation.</title>
        <authorList>
            <consortium name="The Broad Institute Genomics Platform"/>
            <consortium name="The Broad Institute Genome Sequencing Center for Infectious Disease"/>
            <person name="Wu L."/>
            <person name="Ma J."/>
        </authorList>
    </citation>
    <scope>NUCLEOTIDE SEQUENCE [LARGE SCALE GENOMIC DNA]</scope>
    <source>
        <strain evidence="2">KCTC 42182</strain>
    </source>
</reference>
<sequence length="111" mass="12497">MTRLADSWIPRAFHADPDNAEAEAFRWRRIYGPRRTRIAEYWVQDRPEPASALPALPPPITVEVGPVQPAILPRTVARPLSWQDAALRAFALYLVFSLANRALELLILLAG</sequence>
<comment type="caution">
    <text evidence="1">The sequence shown here is derived from an EMBL/GenBank/DDBJ whole genome shotgun (WGS) entry which is preliminary data.</text>
</comment>
<keyword evidence="2" id="KW-1185">Reference proteome</keyword>
<dbReference type="Proteomes" id="UP001595711">
    <property type="component" value="Unassembled WGS sequence"/>
</dbReference>
<evidence type="ECO:0000313" key="2">
    <source>
        <dbReference type="Proteomes" id="UP001595711"/>
    </source>
</evidence>
<evidence type="ECO:0000313" key="1">
    <source>
        <dbReference type="EMBL" id="MFC3677487.1"/>
    </source>
</evidence>
<organism evidence="1 2">
    <name type="scientific">Ferrovibrio xuzhouensis</name>
    <dbReference type="NCBI Taxonomy" id="1576914"/>
    <lineage>
        <taxon>Bacteria</taxon>
        <taxon>Pseudomonadati</taxon>
        <taxon>Pseudomonadota</taxon>
        <taxon>Alphaproteobacteria</taxon>
        <taxon>Rhodospirillales</taxon>
        <taxon>Rhodospirillaceae</taxon>
        <taxon>Ferrovibrio</taxon>
    </lineage>
</organism>
<dbReference type="EMBL" id="JBHRYJ010000004">
    <property type="protein sequence ID" value="MFC3677487.1"/>
    <property type="molecule type" value="Genomic_DNA"/>
</dbReference>
<accession>A0ABV7VL61</accession>